<evidence type="ECO:0000313" key="11">
    <source>
        <dbReference type="Proteomes" id="UP000195208"/>
    </source>
</evidence>
<accession>A0ABX3Z0W9</accession>
<comment type="similarity">
    <text evidence="2">Belongs to the FemABX family.</text>
</comment>
<name>A0ABX3Z0W9_9STAP</name>
<gene>
    <name evidence="10" type="ORF">B9M88_09710</name>
</gene>
<dbReference type="Pfam" id="PF02388">
    <property type="entry name" value="FemAB"/>
    <property type="match status" value="1"/>
</dbReference>
<keyword evidence="9" id="KW-0175">Coiled coil</keyword>
<keyword evidence="6" id="KW-0573">Peptidoglycan synthesis</keyword>
<evidence type="ECO:0000256" key="4">
    <source>
        <dbReference type="ARBA" id="ARBA00022679"/>
    </source>
</evidence>
<dbReference type="EMBL" id="NEFX01000018">
    <property type="protein sequence ID" value="OTW30535.1"/>
    <property type="molecule type" value="Genomic_DNA"/>
</dbReference>
<dbReference type="PANTHER" id="PTHR36174">
    <property type="entry name" value="LIPID II:GLYCINE GLYCYLTRANSFERASE"/>
    <property type="match status" value="1"/>
</dbReference>
<evidence type="ECO:0000256" key="9">
    <source>
        <dbReference type="SAM" id="Coils"/>
    </source>
</evidence>
<keyword evidence="5" id="KW-0133">Cell shape</keyword>
<dbReference type="InterPro" id="IPR016181">
    <property type="entry name" value="Acyl_CoA_acyltransferase"/>
</dbReference>
<evidence type="ECO:0000256" key="6">
    <source>
        <dbReference type="ARBA" id="ARBA00022984"/>
    </source>
</evidence>
<keyword evidence="3" id="KW-0963">Cytoplasm</keyword>
<evidence type="ECO:0008006" key="12">
    <source>
        <dbReference type="Google" id="ProtNLM"/>
    </source>
</evidence>
<evidence type="ECO:0000313" key="10">
    <source>
        <dbReference type="EMBL" id="OTW30535.1"/>
    </source>
</evidence>
<evidence type="ECO:0000256" key="8">
    <source>
        <dbReference type="ARBA" id="ARBA00023316"/>
    </source>
</evidence>
<dbReference type="Gene3D" id="1.20.58.90">
    <property type="match status" value="1"/>
</dbReference>
<protein>
    <recommendedName>
        <fullName evidence="12">Aminoacyltransferase FemA</fullName>
    </recommendedName>
</protein>
<dbReference type="PANTHER" id="PTHR36174:SF2">
    <property type="entry name" value="AMINOACYLTRANSFERASE FEMA"/>
    <property type="match status" value="1"/>
</dbReference>
<dbReference type="Proteomes" id="UP000195208">
    <property type="component" value="Unassembled WGS sequence"/>
</dbReference>
<evidence type="ECO:0000256" key="5">
    <source>
        <dbReference type="ARBA" id="ARBA00022960"/>
    </source>
</evidence>
<evidence type="ECO:0000256" key="1">
    <source>
        <dbReference type="ARBA" id="ARBA00004496"/>
    </source>
</evidence>
<keyword evidence="7" id="KW-0012">Acyltransferase</keyword>
<evidence type="ECO:0000256" key="2">
    <source>
        <dbReference type="ARBA" id="ARBA00009943"/>
    </source>
</evidence>
<dbReference type="SUPFAM" id="SSF55729">
    <property type="entry name" value="Acyl-CoA N-acyltransferases (Nat)"/>
    <property type="match status" value="2"/>
</dbReference>
<comment type="subcellular location">
    <subcellularLocation>
        <location evidence="1">Cytoplasm</location>
    </subcellularLocation>
</comment>
<evidence type="ECO:0000256" key="3">
    <source>
        <dbReference type="ARBA" id="ARBA00022490"/>
    </source>
</evidence>
<dbReference type="InterPro" id="IPR050644">
    <property type="entry name" value="PG_Glycine_Bridge_Synth"/>
</dbReference>
<keyword evidence="4" id="KW-0808">Transferase</keyword>
<sequence>MLQFVELTPKEYNLFINSKFKQYTQSLEHYNSRKNSGKRVYLLGVKSDEGTVLAAGLFTSAKVLKFWNYVYSHRGPVMDYDNIKLMEFYFLNIRKYFKKRKSIFILIDPYVIQSVRNHKGEIEFEYENSKWMACISRLGFKHSGFSTGYSDLSQARWLSVLNLDVKSEEMILKNMEYNTSHSIKKALEMGVKVRDLSLEEIDKFYKLYRKAEVKHGFSLFNQNYFVDFLKSYPTMTFLKMAYIDLRENKKILKEKLTHIEQEINTLKSLSPRPMSKKRKNKLKELEIILNKVNRDFDEANLLQNKYGNYLELASAIFAKNNNELVYLYSGSDSEFNKFMGNYVLQWEMIKFAKANKLARYNFYGITGVFTKEAQDYGVLKFKKGFGGYVEELIGDFICITNPFAYYIYKLKNCIKR</sequence>
<evidence type="ECO:0000256" key="7">
    <source>
        <dbReference type="ARBA" id="ARBA00023315"/>
    </source>
</evidence>
<dbReference type="PROSITE" id="PS51191">
    <property type="entry name" value="FEMABX"/>
    <property type="match status" value="1"/>
</dbReference>
<organism evidence="10 11">
    <name type="scientific">Staphylococcus agnetis</name>
    <dbReference type="NCBI Taxonomy" id="985762"/>
    <lineage>
        <taxon>Bacteria</taxon>
        <taxon>Bacillati</taxon>
        <taxon>Bacillota</taxon>
        <taxon>Bacilli</taxon>
        <taxon>Bacillales</taxon>
        <taxon>Staphylococcaceae</taxon>
        <taxon>Staphylococcus</taxon>
    </lineage>
</organism>
<dbReference type="InterPro" id="IPR003447">
    <property type="entry name" value="FEMABX"/>
</dbReference>
<proteinExistence type="inferred from homology"/>
<reference evidence="10 11" key="1">
    <citation type="submission" date="2017-04" db="EMBL/GenBank/DDBJ databases">
        <title>Staphylococcus agnetis, a potential pathogen in the broiler production.</title>
        <authorList>
            <person name="Poulsen L."/>
        </authorList>
    </citation>
    <scope>NUCLEOTIDE SEQUENCE [LARGE SCALE GENOMIC DNA]</scope>
    <source>
        <strain evidence="10 11">723_310714_2_2_spleen</strain>
    </source>
</reference>
<feature type="coiled-coil region" evidence="9">
    <location>
        <begin position="242"/>
        <end position="302"/>
    </location>
</feature>
<keyword evidence="8" id="KW-0961">Cell wall biogenesis/degradation</keyword>
<dbReference type="Gene3D" id="3.40.630.30">
    <property type="match status" value="2"/>
</dbReference>
<comment type="caution">
    <text evidence="10">The sequence shown here is derived from an EMBL/GenBank/DDBJ whole genome shotgun (WGS) entry which is preliminary data.</text>
</comment>
<keyword evidence="11" id="KW-1185">Reference proteome</keyword>